<dbReference type="InterPro" id="IPR023214">
    <property type="entry name" value="HAD_sf"/>
</dbReference>
<dbReference type="GO" id="GO:0008652">
    <property type="term" value="P:amino acid biosynthetic process"/>
    <property type="evidence" value="ECO:0007669"/>
    <property type="project" value="UniProtKB-KW"/>
</dbReference>
<dbReference type="InterPro" id="IPR050582">
    <property type="entry name" value="HAD-like_SerB"/>
</dbReference>
<keyword evidence="2" id="KW-0479">Metal-binding</keyword>
<dbReference type="PANTHER" id="PTHR43344">
    <property type="entry name" value="PHOSPHOSERINE PHOSPHATASE"/>
    <property type="match status" value="1"/>
</dbReference>
<protein>
    <submittedName>
        <fullName evidence="6">Phosphoserine phosphatase, chloroplastic</fullName>
    </submittedName>
</protein>
<comment type="caution">
    <text evidence="6">The sequence shown here is derived from an EMBL/GenBank/DDBJ whole genome shotgun (WGS) entry which is preliminary data.</text>
</comment>
<feature type="transmembrane region" description="Helical" evidence="5">
    <location>
        <begin position="59"/>
        <end position="82"/>
    </location>
</feature>
<evidence type="ECO:0000256" key="3">
    <source>
        <dbReference type="ARBA" id="ARBA00022801"/>
    </source>
</evidence>
<keyword evidence="5" id="KW-0812">Transmembrane</keyword>
<evidence type="ECO:0000256" key="2">
    <source>
        <dbReference type="ARBA" id="ARBA00022723"/>
    </source>
</evidence>
<reference evidence="6 7" key="1">
    <citation type="journal article" date="2018" name="PLoS Genet.">
        <title>Population sequencing reveals clonal diversity and ancestral inbreeding in the grapevine cultivar Chardonnay.</title>
        <authorList>
            <person name="Roach M.J."/>
            <person name="Johnson D.L."/>
            <person name="Bohlmann J."/>
            <person name="van Vuuren H.J."/>
            <person name="Jones S.J."/>
            <person name="Pretorius I.S."/>
            <person name="Schmidt S.A."/>
            <person name="Borneman A.R."/>
        </authorList>
    </citation>
    <scope>NUCLEOTIDE SEQUENCE [LARGE SCALE GENOMIC DNA]</scope>
    <source>
        <strain evidence="7">cv. Chardonnay</strain>
        <tissue evidence="6">Leaf</tissue>
    </source>
</reference>
<organism evidence="6 7">
    <name type="scientific">Vitis vinifera</name>
    <name type="common">Grape</name>
    <dbReference type="NCBI Taxonomy" id="29760"/>
    <lineage>
        <taxon>Eukaryota</taxon>
        <taxon>Viridiplantae</taxon>
        <taxon>Streptophyta</taxon>
        <taxon>Embryophyta</taxon>
        <taxon>Tracheophyta</taxon>
        <taxon>Spermatophyta</taxon>
        <taxon>Magnoliopsida</taxon>
        <taxon>eudicotyledons</taxon>
        <taxon>Gunneridae</taxon>
        <taxon>Pentapetalae</taxon>
        <taxon>rosids</taxon>
        <taxon>Vitales</taxon>
        <taxon>Vitaceae</taxon>
        <taxon>Viteae</taxon>
        <taxon>Vitis</taxon>
    </lineage>
</organism>
<evidence type="ECO:0000256" key="5">
    <source>
        <dbReference type="SAM" id="Phobius"/>
    </source>
</evidence>
<gene>
    <name evidence="6" type="primary">PSP_3</name>
    <name evidence="6" type="ORF">CK203_096660</name>
</gene>
<accession>A0A438DBQ2</accession>
<evidence type="ECO:0000256" key="4">
    <source>
        <dbReference type="ARBA" id="ARBA00022842"/>
    </source>
</evidence>
<keyword evidence="5" id="KW-1133">Transmembrane helix</keyword>
<dbReference type="GO" id="GO:0016787">
    <property type="term" value="F:hydrolase activity"/>
    <property type="evidence" value="ECO:0007669"/>
    <property type="project" value="UniProtKB-KW"/>
</dbReference>
<dbReference type="Proteomes" id="UP000288805">
    <property type="component" value="Unassembled WGS sequence"/>
</dbReference>
<keyword evidence="1" id="KW-0028">Amino-acid biosynthesis</keyword>
<dbReference type="GO" id="GO:0046872">
    <property type="term" value="F:metal ion binding"/>
    <property type="evidence" value="ECO:0007669"/>
    <property type="project" value="UniProtKB-KW"/>
</dbReference>
<keyword evidence="3" id="KW-0378">Hydrolase</keyword>
<feature type="transmembrane region" description="Helical" evidence="5">
    <location>
        <begin position="102"/>
        <end position="122"/>
    </location>
</feature>
<evidence type="ECO:0000313" key="7">
    <source>
        <dbReference type="Proteomes" id="UP000288805"/>
    </source>
</evidence>
<name>A0A438DBQ2_VITVI</name>
<evidence type="ECO:0000256" key="1">
    <source>
        <dbReference type="ARBA" id="ARBA00022605"/>
    </source>
</evidence>
<keyword evidence="5" id="KW-0472">Membrane</keyword>
<sequence length="167" mass="18788">MINQLPLKPVASILEIPPENIFANQLLLEALGSFWGLTLMNLLQGVEESHSSYADKEDIFLGVLPHLCFFLDFVVIVLSSGTASGLGNPVDKPCKSRLFDPLYWNIKFLFDLILFIFLFYSFDSMQARKPGGADLFICYAGVQLREAVASKSDWLVFNFKDLINTLE</sequence>
<evidence type="ECO:0000313" key="6">
    <source>
        <dbReference type="EMBL" id="RVW32858.1"/>
    </source>
</evidence>
<proteinExistence type="predicted"/>
<dbReference type="AlphaFoldDB" id="A0A438DBQ2"/>
<dbReference type="EMBL" id="QGNW01001703">
    <property type="protein sequence ID" value="RVW32858.1"/>
    <property type="molecule type" value="Genomic_DNA"/>
</dbReference>
<dbReference type="Gene3D" id="3.40.50.1000">
    <property type="entry name" value="HAD superfamily/HAD-like"/>
    <property type="match status" value="1"/>
</dbReference>
<keyword evidence="4" id="KW-0460">Magnesium</keyword>
<dbReference type="PANTHER" id="PTHR43344:SF2">
    <property type="entry name" value="PHOSPHOSERINE PHOSPHATASE"/>
    <property type="match status" value="1"/>
</dbReference>